<reference evidence="4 5" key="2">
    <citation type="journal article" date="2010" name="Stand. Genomic Sci.">
        <title>Complete genome sequence of Syntrophothermus lipocalidus type strain (TGB-C1).</title>
        <authorList>
            <person name="Djao O.D."/>
            <person name="Zhang X."/>
            <person name="Lucas S."/>
            <person name="Lapidus A."/>
            <person name="Del Rio T.G."/>
            <person name="Nolan M."/>
            <person name="Tice H."/>
            <person name="Cheng J.F."/>
            <person name="Han C."/>
            <person name="Tapia R."/>
            <person name="Goodwin L."/>
            <person name="Pitluck S."/>
            <person name="Liolios K."/>
            <person name="Ivanova N."/>
            <person name="Mavromatis K."/>
            <person name="Mikhailova N."/>
            <person name="Ovchinnikova G."/>
            <person name="Pati A."/>
            <person name="Brambilla E."/>
            <person name="Chen A."/>
            <person name="Palaniappan K."/>
            <person name="Land M."/>
            <person name="Hauser L."/>
            <person name="Chang Y.J."/>
            <person name="Jeffries C.D."/>
            <person name="Rohde M."/>
            <person name="Sikorski J."/>
            <person name="Spring S."/>
            <person name="Goker M."/>
            <person name="Detter J.C."/>
            <person name="Woyke T."/>
            <person name="Bristow J."/>
            <person name="Eisen J.A."/>
            <person name="Markowitz V."/>
            <person name="Hugenholtz P."/>
            <person name="Kyrpides N.C."/>
            <person name="Klenk H.P."/>
        </authorList>
    </citation>
    <scope>NUCLEOTIDE SEQUENCE [LARGE SCALE GENOMIC DNA]</scope>
    <source>
        <strain evidence="5">DSM 12680 / TGB-C1</strain>
    </source>
</reference>
<protein>
    <submittedName>
        <fullName evidence="4">Transcriptional regulator, CdaR</fullName>
    </submittedName>
</protein>
<dbReference type="Pfam" id="PF13556">
    <property type="entry name" value="HTH_30"/>
    <property type="match status" value="1"/>
</dbReference>
<evidence type="ECO:0000259" key="3">
    <source>
        <dbReference type="Pfam" id="PF17853"/>
    </source>
</evidence>
<proteinExistence type="inferred from homology"/>
<dbReference type="OrthoDB" id="143422at2"/>
<reference evidence="5" key="1">
    <citation type="journal article" date="2010" name="Stand. Genomic Sci.">
        <title>Complete genome sequence of Syntrophothermus lipocalidus type strain (TGB-C1T).</title>
        <authorList>
            <consortium name="US DOE Joint Genome Institute (JGI-PGF)"/>
            <person name="Djao O."/>
            <person name="Zhang X."/>
            <person name="Lucas S."/>
            <person name="Lapidus A."/>
            <person name="Glavina Del Rio T."/>
            <person name="Nolan M."/>
            <person name="Tice H."/>
            <person name="Cheng J."/>
            <person name="Han C."/>
            <person name="Tapia R."/>
            <person name="Goodwin L."/>
            <person name="Pitluck S."/>
            <person name="Liolios K."/>
            <person name="Ivanova N."/>
            <person name="Mavromatis K."/>
            <person name="Mikhailova N."/>
            <person name="Ovchinnikova G."/>
            <person name="Pati A."/>
            <person name="Brambilla E."/>
            <person name="Chen A."/>
            <person name="Palaniappan K."/>
            <person name="Land M."/>
            <person name="Hauser L."/>
            <person name="Chang Y."/>
            <person name="Jeffries C."/>
            <person name="Rohde M."/>
            <person name="Sikorski J."/>
            <person name="Spring S."/>
            <person name="Goker M."/>
            <person name="Detter J."/>
            <person name="Woyke T."/>
            <person name="Bristow J."/>
            <person name="Eisen J."/>
            <person name="Markowitz V."/>
            <person name="Hugenholtz P."/>
            <person name="Kyrpides N."/>
            <person name="Klenk H."/>
        </authorList>
    </citation>
    <scope>NUCLEOTIDE SEQUENCE [LARGE SCALE GENOMIC DNA]</scope>
    <source>
        <strain evidence="5">DSM 12680 / TGB-C1</strain>
    </source>
</reference>
<feature type="domain" description="CdaR GGDEF-like" evidence="3">
    <location>
        <begin position="159"/>
        <end position="274"/>
    </location>
</feature>
<dbReference type="EMBL" id="CP002048">
    <property type="protein sequence ID" value="ADI02429.1"/>
    <property type="molecule type" value="Genomic_DNA"/>
</dbReference>
<dbReference type="PANTHER" id="PTHR33744:SF1">
    <property type="entry name" value="DNA-BINDING TRANSCRIPTIONAL ACTIVATOR ADER"/>
    <property type="match status" value="1"/>
</dbReference>
<sequence length="396" mass="45855">MSQVLKDAYQLVDGVLEQGLPFVGSYLEKRIRRPILITDDKGQIHYPDAADDLYELDDMFIQLPTNIPNNKYFYQEADKSLYYRVGLGGSSAYVVARSLPAEMIGQAVCVLMESKLAIKCYFAKINKRKNEFEAQIAEYLSFKSNVSMTDIIQLSEKPLDINRPYVVLLLQLEEASQVVDRRIIRSYLHEYLKRQKGIEVISILLPEYLTFIMPAHLKNNSLEVDLLWPIADDLLKYKEIIETRFNTRIALGIGSPYPLSELCRSYNEARIALTLPRLMGKDNFIQKFTDLGVFAFIFSKDTEVLKEYCLKTFGKLLEEDKKKNSELMPTLRSLIENNFNRKTTADRLFIHINTLHYRLAKIEQILDIDLSRIDIRLGLFTAIKVYDTLQFNGLWT</sequence>
<dbReference type="InterPro" id="IPR041522">
    <property type="entry name" value="CdaR_GGDEF"/>
</dbReference>
<dbReference type="KEGG" id="slp:Slip_1670"/>
<dbReference type="Gene3D" id="1.10.10.2840">
    <property type="entry name" value="PucR C-terminal helix-turn-helix domain"/>
    <property type="match status" value="1"/>
</dbReference>
<evidence type="ECO:0000259" key="2">
    <source>
        <dbReference type="Pfam" id="PF13556"/>
    </source>
</evidence>
<feature type="domain" description="PucR C-terminal helix-turn-helix" evidence="2">
    <location>
        <begin position="327"/>
        <end position="385"/>
    </location>
</feature>
<keyword evidence="5" id="KW-1185">Reference proteome</keyword>
<dbReference type="InterPro" id="IPR042070">
    <property type="entry name" value="PucR_C-HTH_sf"/>
</dbReference>
<dbReference type="RefSeq" id="WP_013175831.1">
    <property type="nucleotide sequence ID" value="NC_014220.1"/>
</dbReference>
<dbReference type="InterPro" id="IPR051448">
    <property type="entry name" value="CdaR-like_regulators"/>
</dbReference>
<dbReference type="InterPro" id="IPR025736">
    <property type="entry name" value="PucR_C-HTH_dom"/>
</dbReference>
<evidence type="ECO:0000313" key="5">
    <source>
        <dbReference type="Proteomes" id="UP000000378"/>
    </source>
</evidence>
<dbReference type="PANTHER" id="PTHR33744">
    <property type="entry name" value="CARBOHYDRATE DIACID REGULATOR"/>
    <property type="match status" value="1"/>
</dbReference>
<dbReference type="eggNOG" id="COG2508">
    <property type="taxonomic scope" value="Bacteria"/>
</dbReference>
<evidence type="ECO:0000313" key="4">
    <source>
        <dbReference type="EMBL" id="ADI02429.1"/>
    </source>
</evidence>
<dbReference type="STRING" id="643648.Slip_1670"/>
<dbReference type="Pfam" id="PF17853">
    <property type="entry name" value="GGDEF_2"/>
    <property type="match status" value="1"/>
</dbReference>
<organism evidence="4 5">
    <name type="scientific">Syntrophothermus lipocalidus (strain DSM 12680 / TGB-C1)</name>
    <dbReference type="NCBI Taxonomy" id="643648"/>
    <lineage>
        <taxon>Bacteria</taxon>
        <taxon>Bacillati</taxon>
        <taxon>Bacillota</taxon>
        <taxon>Clostridia</taxon>
        <taxon>Eubacteriales</taxon>
        <taxon>Syntrophomonadaceae</taxon>
        <taxon>Syntrophothermus</taxon>
    </lineage>
</organism>
<dbReference type="Proteomes" id="UP000000378">
    <property type="component" value="Chromosome"/>
</dbReference>
<comment type="similarity">
    <text evidence="1">Belongs to the CdaR family.</text>
</comment>
<name>D7CNZ4_SYNLT</name>
<evidence type="ECO:0000256" key="1">
    <source>
        <dbReference type="ARBA" id="ARBA00006754"/>
    </source>
</evidence>
<dbReference type="HOGENOM" id="CLU_696236_0_0_9"/>
<accession>D7CNZ4</accession>
<gene>
    <name evidence="4" type="ordered locus">Slip_1670</name>
</gene>
<dbReference type="AlphaFoldDB" id="D7CNZ4"/>